<dbReference type="EMBL" id="RBWE01000001">
    <property type="protein sequence ID" value="RKO66398.1"/>
    <property type="molecule type" value="Genomic_DNA"/>
</dbReference>
<sequence length="262" mass="29214">MMVLSCVLVFMALLAWLVRRFAGFPGTLEVFKGLGSLAASPQKLKELGVRLEALNIKVSPELFTASRFAGALVLAAAGGVVIWKSPFAGAGLLLLAFPAYKFPEWQLAKLEKARKEEISREFPLMVDMVRIYARAADLYQALKIVPYALKGELAKQMHVLSAELEIAPMAEALENFAHRCGLRQVQDFVGVVLQGIRSGMDVDEILQRYSSMAYERRVTEIKRKIKTQPLILSVLPGLLMFSLIVLWVLPMYTNIINKLKAF</sequence>
<evidence type="ECO:0000256" key="6">
    <source>
        <dbReference type="SAM" id="Phobius"/>
    </source>
</evidence>
<keyword evidence="4 6" id="KW-1133">Transmembrane helix</keyword>
<dbReference type="Pfam" id="PF00482">
    <property type="entry name" value="T2SSF"/>
    <property type="match status" value="1"/>
</dbReference>
<keyword evidence="5 6" id="KW-0472">Membrane</keyword>
<evidence type="ECO:0000256" key="5">
    <source>
        <dbReference type="ARBA" id="ARBA00023136"/>
    </source>
</evidence>
<dbReference type="PANTHER" id="PTHR35007:SF2">
    <property type="entry name" value="PILUS ASSEMBLE PROTEIN"/>
    <property type="match status" value="1"/>
</dbReference>
<keyword evidence="3 6" id="KW-0812">Transmembrane</keyword>
<feature type="domain" description="Type II secretion system protein GspF" evidence="7">
    <location>
        <begin position="136"/>
        <end position="250"/>
    </location>
</feature>
<keyword evidence="2" id="KW-1003">Cell membrane</keyword>
<dbReference type="Proteomes" id="UP000271256">
    <property type="component" value="Unassembled WGS sequence"/>
</dbReference>
<comment type="caution">
    <text evidence="8">The sequence shown here is derived from an EMBL/GenBank/DDBJ whole genome shotgun (WGS) entry which is preliminary data.</text>
</comment>
<dbReference type="OrthoDB" id="1806297at2"/>
<feature type="transmembrane region" description="Helical" evidence="6">
    <location>
        <begin position="68"/>
        <end position="97"/>
    </location>
</feature>
<name>A0A494WSV7_9FIRM</name>
<proteinExistence type="predicted"/>
<evidence type="ECO:0000313" key="9">
    <source>
        <dbReference type="Proteomes" id="UP000271256"/>
    </source>
</evidence>
<evidence type="ECO:0000256" key="1">
    <source>
        <dbReference type="ARBA" id="ARBA00004651"/>
    </source>
</evidence>
<organism evidence="8 9">
    <name type="scientific">Desulfofundulus salinus</name>
    <dbReference type="NCBI Taxonomy" id="2419843"/>
    <lineage>
        <taxon>Bacteria</taxon>
        <taxon>Bacillati</taxon>
        <taxon>Bacillota</taxon>
        <taxon>Clostridia</taxon>
        <taxon>Eubacteriales</taxon>
        <taxon>Peptococcaceae</taxon>
        <taxon>Desulfofundulus</taxon>
    </lineage>
</organism>
<dbReference type="RefSeq" id="WP_121450834.1">
    <property type="nucleotide sequence ID" value="NZ_RBWE01000001.1"/>
</dbReference>
<gene>
    <name evidence="8" type="ORF">D7024_05195</name>
</gene>
<feature type="transmembrane region" description="Helical" evidence="6">
    <location>
        <begin position="230"/>
        <end position="249"/>
    </location>
</feature>
<evidence type="ECO:0000256" key="2">
    <source>
        <dbReference type="ARBA" id="ARBA00022475"/>
    </source>
</evidence>
<dbReference type="InterPro" id="IPR018076">
    <property type="entry name" value="T2SS_GspF_dom"/>
</dbReference>
<evidence type="ECO:0000256" key="3">
    <source>
        <dbReference type="ARBA" id="ARBA00022692"/>
    </source>
</evidence>
<protein>
    <recommendedName>
        <fullName evidence="7">Type II secretion system protein GspF domain-containing protein</fullName>
    </recommendedName>
</protein>
<keyword evidence="9" id="KW-1185">Reference proteome</keyword>
<accession>A0A494WSV7</accession>
<dbReference type="GO" id="GO:0005886">
    <property type="term" value="C:plasma membrane"/>
    <property type="evidence" value="ECO:0007669"/>
    <property type="project" value="UniProtKB-SubCell"/>
</dbReference>
<dbReference type="PANTHER" id="PTHR35007">
    <property type="entry name" value="INTEGRAL MEMBRANE PROTEIN-RELATED"/>
    <property type="match status" value="1"/>
</dbReference>
<evidence type="ECO:0000313" key="8">
    <source>
        <dbReference type="EMBL" id="RKO66398.1"/>
    </source>
</evidence>
<reference evidence="8 9" key="1">
    <citation type="submission" date="2018-10" db="EMBL/GenBank/DDBJ databases">
        <authorList>
            <person name="Grouzdev D.S."/>
            <person name="Krutkina M.S."/>
            <person name="Tourova T.P."/>
            <person name="Nazina T.N."/>
        </authorList>
    </citation>
    <scope>NUCLEOTIDE SEQUENCE [LARGE SCALE GENOMIC DNA]</scope>
    <source>
        <strain evidence="8 9">435</strain>
    </source>
</reference>
<dbReference type="AlphaFoldDB" id="A0A494WSV7"/>
<evidence type="ECO:0000259" key="7">
    <source>
        <dbReference type="Pfam" id="PF00482"/>
    </source>
</evidence>
<evidence type="ECO:0000256" key="4">
    <source>
        <dbReference type="ARBA" id="ARBA00022989"/>
    </source>
</evidence>
<comment type="subcellular location">
    <subcellularLocation>
        <location evidence="1">Cell membrane</location>
        <topology evidence="1">Multi-pass membrane protein</topology>
    </subcellularLocation>
</comment>